<dbReference type="EMBL" id="CP018047">
    <property type="protein sequence ID" value="AQU68161.1"/>
    <property type="molecule type" value="Genomic_DNA"/>
</dbReference>
<sequence>MMEVASSGAGVLVAEMARTSWQSARDAMARFFHLGGEESAPEELRVLDLRHATLVGSPENERAAVSEELRTQVAIQLAAFLMKHPDAAAVLQALVTDRTSEQSGSAPQVTATGNTTSQVVTANGSIGSVSYNSPGVAR</sequence>
<name>A0A1U9QWG9_STRNV</name>
<organism evidence="1 2">
    <name type="scientific">Streptomyces niveus</name>
    <name type="common">Streptomyces spheroides</name>
    <dbReference type="NCBI Taxonomy" id="193462"/>
    <lineage>
        <taxon>Bacteria</taxon>
        <taxon>Bacillati</taxon>
        <taxon>Actinomycetota</taxon>
        <taxon>Actinomycetes</taxon>
        <taxon>Kitasatosporales</taxon>
        <taxon>Streptomycetaceae</taxon>
        <taxon>Streptomyces</taxon>
    </lineage>
</organism>
<evidence type="ECO:0000313" key="1">
    <source>
        <dbReference type="EMBL" id="AQU68161.1"/>
    </source>
</evidence>
<protein>
    <submittedName>
        <fullName evidence="1">Uncharacterized protein</fullName>
    </submittedName>
</protein>
<dbReference type="Proteomes" id="UP000189677">
    <property type="component" value="Chromosome"/>
</dbReference>
<reference evidence="1 2" key="1">
    <citation type="submission" date="2016-11" db="EMBL/GenBank/DDBJ databases">
        <title>Complete genome sequence of Streptomyces niveus SCSIO 3406.</title>
        <authorList>
            <person name="Zhu Q."/>
            <person name="Cheng W."/>
            <person name="Song Y."/>
            <person name="Li Q."/>
            <person name="Ju J."/>
        </authorList>
    </citation>
    <scope>NUCLEOTIDE SEQUENCE [LARGE SCALE GENOMIC DNA]</scope>
    <source>
        <strain evidence="1 2">SCSIO 3406</strain>
    </source>
</reference>
<proteinExistence type="predicted"/>
<keyword evidence="2" id="KW-1185">Reference proteome</keyword>
<gene>
    <name evidence="1" type="ORF">BBN63_20015</name>
</gene>
<dbReference type="KEGG" id="snw:BBN63_20015"/>
<evidence type="ECO:0000313" key="2">
    <source>
        <dbReference type="Proteomes" id="UP000189677"/>
    </source>
</evidence>
<accession>A0A1U9QWG9</accession>
<dbReference type="AlphaFoldDB" id="A0A1U9QWG9"/>